<feature type="domain" description="Myb-like" evidence="5">
    <location>
        <begin position="101"/>
        <end position="152"/>
    </location>
</feature>
<evidence type="ECO:0000256" key="2">
    <source>
        <dbReference type="ARBA" id="ARBA00023125"/>
    </source>
</evidence>
<dbReference type="InterPro" id="IPR051575">
    <property type="entry name" value="Myb-like_DNA-bd"/>
</dbReference>
<dbReference type="InterPro" id="IPR017884">
    <property type="entry name" value="SANT_dom"/>
</dbReference>
<evidence type="ECO:0000313" key="9">
    <source>
        <dbReference type="Proteomes" id="UP001153678"/>
    </source>
</evidence>
<dbReference type="PROSITE" id="PS51294">
    <property type="entry name" value="HTH_MYB"/>
    <property type="match status" value="3"/>
</dbReference>
<keyword evidence="1" id="KW-0805">Transcription regulation</keyword>
<dbReference type="Pfam" id="PF00249">
    <property type="entry name" value="Myb_DNA-binding"/>
    <property type="match status" value="3"/>
</dbReference>
<dbReference type="AlphaFoldDB" id="A0A9W4WX33"/>
<evidence type="ECO:0000256" key="4">
    <source>
        <dbReference type="ARBA" id="ARBA00023242"/>
    </source>
</evidence>
<feature type="domain" description="Myb-like" evidence="5">
    <location>
        <begin position="49"/>
        <end position="96"/>
    </location>
</feature>
<evidence type="ECO:0000313" key="8">
    <source>
        <dbReference type="EMBL" id="CAI2170016.1"/>
    </source>
</evidence>
<sequence length="310" mass="37440">MFRFTSFIKFHSFKCNGYVRNFQSTSRNILTTNPIFEPVDLIQSKFQLKTKYSKEEIRLLNDAVKEHGKSWELISEHCFFSTRTPRSLLIKWNDLNKSFKDKEIYTKEWTEEEDNILLEKIIEFGVGDWSKISEYLHTKDRKQICKRYIRLSAKSSQKGEWTIEEDHHLFDLVAKFGKQWITFSQMLDRPCYNISYRYFLLTNSSWTHDANIKLRNAILNHGENWFEISKLFPNRKLNNIKLHYKKHPKLNPLINVGKWKAFEIERFEIAVNRFGKIWKKVAKYVETRTPLQCYTHWNYLTKKSYNIKSY</sequence>
<keyword evidence="2" id="KW-0238">DNA-binding</keyword>
<evidence type="ECO:0000259" key="6">
    <source>
        <dbReference type="PROSITE" id="PS51293"/>
    </source>
</evidence>
<feature type="domain" description="HTH myb-type" evidence="7">
    <location>
        <begin position="44"/>
        <end position="100"/>
    </location>
</feature>
<dbReference type="GO" id="GO:0001006">
    <property type="term" value="F:RNA polymerase III type 3 promoter sequence-specific DNA binding"/>
    <property type="evidence" value="ECO:0007669"/>
    <property type="project" value="TreeGrafter"/>
</dbReference>
<evidence type="ECO:0000256" key="1">
    <source>
        <dbReference type="ARBA" id="ARBA00023015"/>
    </source>
</evidence>
<dbReference type="GO" id="GO:0000978">
    <property type="term" value="F:RNA polymerase II cis-regulatory region sequence-specific DNA binding"/>
    <property type="evidence" value="ECO:0007669"/>
    <property type="project" value="TreeGrafter"/>
</dbReference>
<feature type="domain" description="SANT" evidence="6">
    <location>
        <begin position="104"/>
        <end position="158"/>
    </location>
</feature>
<organism evidence="8 9">
    <name type="scientific">Funneliformis geosporum</name>
    <dbReference type="NCBI Taxonomy" id="1117311"/>
    <lineage>
        <taxon>Eukaryota</taxon>
        <taxon>Fungi</taxon>
        <taxon>Fungi incertae sedis</taxon>
        <taxon>Mucoromycota</taxon>
        <taxon>Glomeromycotina</taxon>
        <taxon>Glomeromycetes</taxon>
        <taxon>Glomerales</taxon>
        <taxon>Glomeraceae</taxon>
        <taxon>Funneliformis</taxon>
    </lineage>
</organism>
<feature type="domain" description="Myb-like" evidence="5">
    <location>
        <begin position="251"/>
        <end position="301"/>
    </location>
</feature>
<keyword evidence="3" id="KW-0804">Transcription</keyword>
<feature type="domain" description="HTH myb-type" evidence="7">
    <location>
        <begin position="251"/>
        <end position="305"/>
    </location>
</feature>
<feature type="domain" description="SANT" evidence="6">
    <location>
        <begin position="201"/>
        <end position="252"/>
    </location>
</feature>
<protein>
    <submittedName>
        <fullName evidence="8">210_t:CDS:1</fullName>
    </submittedName>
</protein>
<feature type="domain" description="SANT" evidence="6">
    <location>
        <begin position="258"/>
        <end position="306"/>
    </location>
</feature>
<dbReference type="GO" id="GO:0042795">
    <property type="term" value="P:snRNA transcription by RNA polymerase II"/>
    <property type="evidence" value="ECO:0007669"/>
    <property type="project" value="TreeGrafter"/>
</dbReference>
<keyword evidence="9" id="KW-1185">Reference proteome</keyword>
<dbReference type="OrthoDB" id="2143914at2759"/>
<evidence type="ECO:0000259" key="7">
    <source>
        <dbReference type="PROSITE" id="PS51294"/>
    </source>
</evidence>
<feature type="domain" description="HTH myb-type" evidence="7">
    <location>
        <begin position="101"/>
        <end position="156"/>
    </location>
</feature>
<dbReference type="GO" id="GO:0042796">
    <property type="term" value="P:snRNA transcription by RNA polymerase III"/>
    <property type="evidence" value="ECO:0007669"/>
    <property type="project" value="TreeGrafter"/>
</dbReference>
<dbReference type="EMBL" id="CAMKVN010000648">
    <property type="protein sequence ID" value="CAI2170016.1"/>
    <property type="molecule type" value="Genomic_DNA"/>
</dbReference>
<dbReference type="Gene3D" id="1.10.10.60">
    <property type="entry name" value="Homeodomain-like"/>
    <property type="match status" value="5"/>
</dbReference>
<evidence type="ECO:0000259" key="5">
    <source>
        <dbReference type="PROSITE" id="PS50090"/>
    </source>
</evidence>
<dbReference type="Pfam" id="PF13921">
    <property type="entry name" value="Myb_DNA-bind_6"/>
    <property type="match status" value="1"/>
</dbReference>
<dbReference type="PANTHER" id="PTHR46621:SF1">
    <property type="entry name" value="SNRNA-ACTIVATING PROTEIN COMPLEX SUBUNIT 4"/>
    <property type="match status" value="1"/>
</dbReference>
<comment type="caution">
    <text evidence="8">The sequence shown here is derived from an EMBL/GenBank/DDBJ whole genome shotgun (WGS) entry which is preliminary data.</text>
</comment>
<dbReference type="PROSITE" id="PS50090">
    <property type="entry name" value="MYB_LIKE"/>
    <property type="match status" value="4"/>
</dbReference>
<dbReference type="InterPro" id="IPR009057">
    <property type="entry name" value="Homeodomain-like_sf"/>
</dbReference>
<gene>
    <name evidence="8" type="ORF">FWILDA_LOCUS4372</name>
</gene>
<dbReference type="PANTHER" id="PTHR46621">
    <property type="entry name" value="SNRNA-ACTIVATING PROTEIN COMPLEX SUBUNIT 4"/>
    <property type="match status" value="1"/>
</dbReference>
<dbReference type="SUPFAM" id="SSF46689">
    <property type="entry name" value="Homeodomain-like"/>
    <property type="match status" value="4"/>
</dbReference>
<dbReference type="SMART" id="SM00717">
    <property type="entry name" value="SANT"/>
    <property type="match status" value="4"/>
</dbReference>
<dbReference type="Proteomes" id="UP001153678">
    <property type="component" value="Unassembled WGS sequence"/>
</dbReference>
<feature type="domain" description="Myb-like" evidence="5">
    <location>
        <begin position="153"/>
        <end position="248"/>
    </location>
</feature>
<dbReference type="InterPro" id="IPR017930">
    <property type="entry name" value="Myb_dom"/>
</dbReference>
<proteinExistence type="predicted"/>
<dbReference type="InterPro" id="IPR001005">
    <property type="entry name" value="SANT/Myb"/>
</dbReference>
<dbReference type="PROSITE" id="PS51293">
    <property type="entry name" value="SANT"/>
    <property type="match status" value="3"/>
</dbReference>
<evidence type="ECO:0000256" key="3">
    <source>
        <dbReference type="ARBA" id="ARBA00023163"/>
    </source>
</evidence>
<dbReference type="GO" id="GO:0019185">
    <property type="term" value="C:snRNA-activating protein complex"/>
    <property type="evidence" value="ECO:0007669"/>
    <property type="project" value="TreeGrafter"/>
</dbReference>
<dbReference type="CDD" id="cd00167">
    <property type="entry name" value="SANT"/>
    <property type="match status" value="4"/>
</dbReference>
<accession>A0A9W4WX33</accession>
<name>A0A9W4WX33_9GLOM</name>
<reference evidence="8" key="1">
    <citation type="submission" date="2022-08" db="EMBL/GenBank/DDBJ databases">
        <authorList>
            <person name="Kallberg Y."/>
            <person name="Tangrot J."/>
            <person name="Rosling A."/>
        </authorList>
    </citation>
    <scope>NUCLEOTIDE SEQUENCE</scope>
    <source>
        <strain evidence="8">Wild A</strain>
    </source>
</reference>
<keyword evidence="4" id="KW-0539">Nucleus</keyword>